<proteinExistence type="predicted"/>
<gene>
    <name evidence="1" type="ORF">GCM10009751_23290</name>
</gene>
<evidence type="ECO:0000313" key="1">
    <source>
        <dbReference type="EMBL" id="GAA1864513.1"/>
    </source>
</evidence>
<protein>
    <submittedName>
        <fullName evidence="1">Uncharacterized protein</fullName>
    </submittedName>
</protein>
<dbReference type="EMBL" id="BAAANL010000004">
    <property type="protein sequence ID" value="GAA1864513.1"/>
    <property type="molecule type" value="Genomic_DNA"/>
</dbReference>
<accession>A0ABN2NHG7</accession>
<sequence>MDVPNFDGPYANEFSEFYSNTSSDFAREVLHDGEISDAEYADMEKMFGDCLQDGGIEFSGFAPDGSYETSAAPNPDDTRGIVTGCEAKIGSDVIGALHDIIRVNPENIDAGQAATECLVERGVVADGYDVSDYERDLEGRFADAGSLPLELRGAFLECASNPFG</sequence>
<evidence type="ECO:0000313" key="2">
    <source>
        <dbReference type="Proteomes" id="UP001501094"/>
    </source>
</evidence>
<comment type="caution">
    <text evidence="1">The sequence shown here is derived from an EMBL/GenBank/DDBJ whole genome shotgun (WGS) entry which is preliminary data.</text>
</comment>
<reference evidence="1 2" key="1">
    <citation type="journal article" date="2019" name="Int. J. Syst. Evol. Microbiol.">
        <title>The Global Catalogue of Microorganisms (GCM) 10K type strain sequencing project: providing services to taxonomists for standard genome sequencing and annotation.</title>
        <authorList>
            <consortium name="The Broad Institute Genomics Platform"/>
            <consortium name="The Broad Institute Genome Sequencing Center for Infectious Disease"/>
            <person name="Wu L."/>
            <person name="Ma J."/>
        </authorList>
    </citation>
    <scope>NUCLEOTIDE SEQUENCE [LARGE SCALE GENOMIC DNA]</scope>
    <source>
        <strain evidence="1 2">JCM 14326</strain>
    </source>
</reference>
<dbReference type="Proteomes" id="UP001501094">
    <property type="component" value="Unassembled WGS sequence"/>
</dbReference>
<keyword evidence="2" id="KW-1185">Reference proteome</keyword>
<name>A0ABN2NHG7_9MICO</name>
<organism evidence="1 2">
    <name type="scientific">Myceligenerans crystallogenes</name>
    <dbReference type="NCBI Taxonomy" id="316335"/>
    <lineage>
        <taxon>Bacteria</taxon>
        <taxon>Bacillati</taxon>
        <taxon>Actinomycetota</taxon>
        <taxon>Actinomycetes</taxon>
        <taxon>Micrococcales</taxon>
        <taxon>Promicromonosporaceae</taxon>
        <taxon>Myceligenerans</taxon>
    </lineage>
</organism>